<dbReference type="OrthoDB" id="4157359at2759"/>
<evidence type="ECO:0000313" key="4">
    <source>
        <dbReference type="Proteomes" id="UP000053789"/>
    </source>
</evidence>
<sequence length="264" mass="29612">MAAFQHLGPFGSPRPTLVTALHSQVRQEAEYIQERIAAAEGLYRKLTADIMKAQADLGEVQKNGGFEKVINSFKRNIRKKRSRLSRCVKNRQIFETRLATIFAEMKRMEQQQWRHHSASHIHNLGMSSAADFGNASYTAPSWSAIPYMSASWYTGTLQNLEGPILQAPYSRFPQDLYQSVPNYVPQTPVIRPTQIPQLGFAQPDQQECGVRRVSNEPGISPTDTVSPCELSSPRGFPVNYSPAATQQSDLLQVMSPMHISQPHD</sequence>
<dbReference type="AlphaFoldDB" id="A0A0D2I3Y8"/>
<gene>
    <name evidence="3" type="ORF">Z519_01524</name>
</gene>
<feature type="coiled-coil region" evidence="1">
    <location>
        <begin position="36"/>
        <end position="63"/>
    </location>
</feature>
<organism evidence="3 4">
    <name type="scientific">Cladophialophora bantiana (strain ATCC 10958 / CBS 173.52 / CDC B-1940 / NIH 8579)</name>
    <name type="common">Xylohypha bantiana</name>
    <dbReference type="NCBI Taxonomy" id="1442370"/>
    <lineage>
        <taxon>Eukaryota</taxon>
        <taxon>Fungi</taxon>
        <taxon>Dikarya</taxon>
        <taxon>Ascomycota</taxon>
        <taxon>Pezizomycotina</taxon>
        <taxon>Eurotiomycetes</taxon>
        <taxon>Chaetothyriomycetidae</taxon>
        <taxon>Chaetothyriales</taxon>
        <taxon>Herpotrichiellaceae</taxon>
        <taxon>Cladophialophora</taxon>
    </lineage>
</organism>
<evidence type="ECO:0000313" key="3">
    <source>
        <dbReference type="EMBL" id="KIW97940.1"/>
    </source>
</evidence>
<keyword evidence="4" id="KW-1185">Reference proteome</keyword>
<name>A0A0D2I3Y8_CLAB1</name>
<accession>A0A0D2I3Y8</accession>
<protein>
    <submittedName>
        <fullName evidence="3">Uncharacterized protein</fullName>
    </submittedName>
</protein>
<dbReference type="RefSeq" id="XP_016624609.1">
    <property type="nucleotide sequence ID" value="XM_016759281.1"/>
</dbReference>
<dbReference type="HOGENOM" id="CLU_943349_0_0_1"/>
<dbReference type="VEuPathDB" id="FungiDB:Z519_01524"/>
<dbReference type="Proteomes" id="UP000053789">
    <property type="component" value="Unassembled WGS sequence"/>
</dbReference>
<dbReference type="EMBL" id="KN846981">
    <property type="protein sequence ID" value="KIW97940.1"/>
    <property type="molecule type" value="Genomic_DNA"/>
</dbReference>
<evidence type="ECO:0000256" key="2">
    <source>
        <dbReference type="SAM" id="MobiDB-lite"/>
    </source>
</evidence>
<keyword evidence="1" id="KW-0175">Coiled coil</keyword>
<evidence type="ECO:0000256" key="1">
    <source>
        <dbReference type="SAM" id="Coils"/>
    </source>
</evidence>
<reference evidence="3" key="1">
    <citation type="submission" date="2015-01" db="EMBL/GenBank/DDBJ databases">
        <title>The Genome Sequence of Cladophialophora bantiana CBS 173.52.</title>
        <authorList>
            <consortium name="The Broad Institute Genomics Platform"/>
            <person name="Cuomo C."/>
            <person name="de Hoog S."/>
            <person name="Gorbushina A."/>
            <person name="Stielow B."/>
            <person name="Teixiera M."/>
            <person name="Abouelleil A."/>
            <person name="Chapman S.B."/>
            <person name="Priest M."/>
            <person name="Young S.K."/>
            <person name="Wortman J."/>
            <person name="Nusbaum C."/>
            <person name="Birren B."/>
        </authorList>
    </citation>
    <scope>NUCLEOTIDE SEQUENCE [LARGE SCALE GENOMIC DNA]</scope>
    <source>
        <strain evidence="3">CBS 173.52</strain>
    </source>
</reference>
<proteinExistence type="predicted"/>
<feature type="region of interest" description="Disordered" evidence="2">
    <location>
        <begin position="212"/>
        <end position="231"/>
    </location>
</feature>
<dbReference type="GeneID" id="27694452"/>